<proteinExistence type="predicted"/>
<dbReference type="Proteomes" id="UP000268658">
    <property type="component" value="Chromosome"/>
</dbReference>
<protein>
    <recommendedName>
        <fullName evidence="3">Glycosyl transferases group 1</fullName>
    </recommendedName>
</protein>
<organism evidence="1 2">
    <name type="scientific">Actinomyces viscosus</name>
    <dbReference type="NCBI Taxonomy" id="1656"/>
    <lineage>
        <taxon>Bacteria</taxon>
        <taxon>Bacillati</taxon>
        <taxon>Actinomycetota</taxon>
        <taxon>Actinomycetes</taxon>
        <taxon>Actinomycetales</taxon>
        <taxon>Actinomycetaceae</taxon>
        <taxon>Actinomyces</taxon>
    </lineage>
</organism>
<accession>A0A448PL25</accession>
<evidence type="ECO:0000313" key="2">
    <source>
        <dbReference type="Proteomes" id="UP000268658"/>
    </source>
</evidence>
<dbReference type="Gene3D" id="3.40.50.2000">
    <property type="entry name" value="Glycogen Phosphorylase B"/>
    <property type="match status" value="1"/>
</dbReference>
<name>A0A448PL25_ACTVI</name>
<dbReference type="SUPFAM" id="SSF53756">
    <property type="entry name" value="UDP-Glycosyltransferase/glycogen phosphorylase"/>
    <property type="match status" value="1"/>
</dbReference>
<gene>
    <name evidence="1" type="ORF">NCTC10951_01527</name>
</gene>
<dbReference type="OrthoDB" id="9801492at2"/>
<sequence>MSADRLMVFHAPFPLQPDRVAASMLRPVAMRQAFADLGYRVMEVTGYAAQRRRAMARVREAIAAGDRIELVYSENATIPNALTEPRHLPVHPVLDAAFFRHCQRSGVPVGVFYRDVYWRFPRFREGINPLLEAGLQAAYRSELMAFDKVGLHLFLPSQAMARHVPYVDPARMSALPPGAPDVESSGAHDGDGRGGGDLELLFVGVLQDNYRLDACLRAVTSTPGTSITLCVRQETWEASRDHYAPLLPAGRAEVVHLSGAELLPLYRRADLGVLFTEPNPYWDFAVPYKLYEYLAHELPVIAVRGTQTGRLVQEMGIGWVLDYDADALSRLLSRLRGAPEEIEAVRRRMRAVLPGQTWQARARTVAQVLGETERKS</sequence>
<dbReference type="EMBL" id="LR134477">
    <property type="protein sequence ID" value="VEI16151.1"/>
    <property type="molecule type" value="Genomic_DNA"/>
</dbReference>
<reference evidence="1 2" key="1">
    <citation type="submission" date="2018-12" db="EMBL/GenBank/DDBJ databases">
        <authorList>
            <consortium name="Pathogen Informatics"/>
        </authorList>
    </citation>
    <scope>NUCLEOTIDE SEQUENCE [LARGE SCALE GENOMIC DNA]</scope>
    <source>
        <strain evidence="1 2">NCTC10951</strain>
    </source>
</reference>
<evidence type="ECO:0000313" key="1">
    <source>
        <dbReference type="EMBL" id="VEI16151.1"/>
    </source>
</evidence>
<dbReference type="KEGG" id="avc:NCTC10951_01527"/>
<dbReference type="AlphaFoldDB" id="A0A448PL25"/>
<evidence type="ECO:0008006" key="3">
    <source>
        <dbReference type="Google" id="ProtNLM"/>
    </source>
</evidence>
<dbReference type="RefSeq" id="WP_126414103.1">
    <property type="nucleotide sequence ID" value="NZ_JASPER010000006.1"/>
</dbReference>